<dbReference type="InterPro" id="IPR001173">
    <property type="entry name" value="Glyco_trans_2-like"/>
</dbReference>
<dbReference type="InterPro" id="IPR050834">
    <property type="entry name" value="Glycosyltransf_2"/>
</dbReference>
<dbReference type="Gene3D" id="3.90.550.10">
    <property type="entry name" value="Spore Coat Polysaccharide Biosynthesis Protein SpsA, Chain A"/>
    <property type="match status" value="1"/>
</dbReference>
<evidence type="ECO:0000313" key="3">
    <source>
        <dbReference type="Proteomes" id="UP000609531"/>
    </source>
</evidence>
<sequence length="308" mass="33684">MTTITILIPTRNRPGPLARALASVSELRVPDDYEIEVVVVDNSDDGNARDVVAGVPMPFAITRIHVREPGVATARNRGLAEAQGEVVAFLDDDCEAPTEWLAAQVGTLLATGADGSFGPRIAKIDGPEPEGAAWFTDTYSRDLAVPEGTDVSDRDAYLPLPGSAFLRERCFVGPTPFDQRLDDIGGEDVLLFRQLVMDGRRFVWSPRAAMVEYIPLSRLDRGFVMRRRYLSGQHRCLIPMMVRPPQRGEMLMHMAKGAAATLVAGPLALLGRLGGRWPAGPTGLLMSGLGKLTWWRKDRPALYGKGHR</sequence>
<gene>
    <name evidence="2" type="ORF">JCR33_23000</name>
</gene>
<dbReference type="InterPro" id="IPR029044">
    <property type="entry name" value="Nucleotide-diphossugar_trans"/>
</dbReference>
<evidence type="ECO:0000259" key="1">
    <source>
        <dbReference type="Pfam" id="PF00535"/>
    </source>
</evidence>
<dbReference type="AlphaFoldDB" id="A0A934MIB4"/>
<comment type="caution">
    <text evidence="2">The sequence shown here is derived from an EMBL/GenBank/DDBJ whole genome shotgun (WGS) entry which is preliminary data.</text>
</comment>
<protein>
    <submittedName>
        <fullName evidence="2">Glycosyltransferase</fullName>
    </submittedName>
</protein>
<reference evidence="2" key="1">
    <citation type="submission" date="2020-12" db="EMBL/GenBank/DDBJ databases">
        <title>Bacterial taxonomy.</title>
        <authorList>
            <person name="Pan X."/>
        </authorList>
    </citation>
    <scope>NUCLEOTIDE SEQUENCE</scope>
    <source>
        <strain evidence="2">B2012</strain>
    </source>
</reference>
<dbReference type="Proteomes" id="UP000609531">
    <property type="component" value="Unassembled WGS sequence"/>
</dbReference>
<dbReference type="Pfam" id="PF00535">
    <property type="entry name" value="Glycos_transf_2"/>
    <property type="match status" value="1"/>
</dbReference>
<dbReference type="EMBL" id="JAEKJA010000032">
    <property type="protein sequence ID" value="MBJ3778588.1"/>
    <property type="molecule type" value="Genomic_DNA"/>
</dbReference>
<proteinExistence type="predicted"/>
<dbReference type="PANTHER" id="PTHR43685:SF3">
    <property type="entry name" value="SLR2126 PROTEIN"/>
    <property type="match status" value="1"/>
</dbReference>
<organism evidence="2 3">
    <name type="scientific">Acuticoccus mangrovi</name>
    <dbReference type="NCBI Taxonomy" id="2796142"/>
    <lineage>
        <taxon>Bacteria</taxon>
        <taxon>Pseudomonadati</taxon>
        <taxon>Pseudomonadota</taxon>
        <taxon>Alphaproteobacteria</taxon>
        <taxon>Hyphomicrobiales</taxon>
        <taxon>Amorphaceae</taxon>
        <taxon>Acuticoccus</taxon>
    </lineage>
</organism>
<keyword evidence="3" id="KW-1185">Reference proteome</keyword>
<dbReference type="SUPFAM" id="SSF53448">
    <property type="entry name" value="Nucleotide-diphospho-sugar transferases"/>
    <property type="match status" value="1"/>
</dbReference>
<evidence type="ECO:0000313" key="2">
    <source>
        <dbReference type="EMBL" id="MBJ3778588.1"/>
    </source>
</evidence>
<dbReference type="PANTHER" id="PTHR43685">
    <property type="entry name" value="GLYCOSYLTRANSFERASE"/>
    <property type="match status" value="1"/>
</dbReference>
<feature type="domain" description="Glycosyltransferase 2-like" evidence="1">
    <location>
        <begin position="5"/>
        <end position="133"/>
    </location>
</feature>
<dbReference type="RefSeq" id="WP_198884494.1">
    <property type="nucleotide sequence ID" value="NZ_JAEKJA010000032.1"/>
</dbReference>
<name>A0A934MIB4_9HYPH</name>
<dbReference type="CDD" id="cd00761">
    <property type="entry name" value="Glyco_tranf_GTA_type"/>
    <property type="match status" value="1"/>
</dbReference>
<accession>A0A934MIB4</accession>